<keyword evidence="2" id="KW-1185">Reference proteome</keyword>
<sequence length="254" mass="27710">MHFQTFLHEAVTEGCFVTGVQTVDSSQAACDLSTLTSEATQNCFNGFSTYINQAMSSVSDPSQMATVFCSPLRKSDEVRSQRFSGDQHGLLKEQVDCVTTEVEEQCTEITDQIKQMVTMMNTGLPDGIVFPEYDVLKTFIRTGCTNVPEDMATNKCARDHLESAALKECMTKANADFKTPMEMKSCGATDARLICLKESVEKPCGKSYYTALATKGDHFLTMHIFTCDRSTSAAPVVRLSAAASLVVVAAVLLL</sequence>
<name>A0ABY7G247_MYAAR</name>
<proteinExistence type="predicted"/>
<evidence type="ECO:0000313" key="1">
    <source>
        <dbReference type="EMBL" id="WAR27319.1"/>
    </source>
</evidence>
<accession>A0ABY7G247</accession>
<protein>
    <submittedName>
        <fullName evidence="1">Uncharacterized protein</fullName>
    </submittedName>
</protein>
<gene>
    <name evidence="1" type="ORF">MAR_013023</name>
</gene>
<reference evidence="1" key="1">
    <citation type="submission" date="2022-11" db="EMBL/GenBank/DDBJ databases">
        <title>Centuries of genome instability and evolution in soft-shell clam transmissible cancer (bioRxiv).</title>
        <authorList>
            <person name="Hart S.F.M."/>
            <person name="Yonemitsu M.A."/>
            <person name="Giersch R.M."/>
            <person name="Beal B.F."/>
            <person name="Arriagada G."/>
            <person name="Davis B.W."/>
            <person name="Ostrander E.A."/>
            <person name="Goff S.P."/>
            <person name="Metzger M.J."/>
        </authorList>
    </citation>
    <scope>NUCLEOTIDE SEQUENCE</scope>
    <source>
        <strain evidence="1">MELC-2E11</strain>
        <tissue evidence="1">Siphon/mantle</tissue>
    </source>
</reference>
<evidence type="ECO:0000313" key="2">
    <source>
        <dbReference type="Proteomes" id="UP001164746"/>
    </source>
</evidence>
<dbReference type="EMBL" id="CP111026">
    <property type="protein sequence ID" value="WAR27319.1"/>
    <property type="molecule type" value="Genomic_DNA"/>
</dbReference>
<dbReference type="Proteomes" id="UP001164746">
    <property type="component" value="Chromosome 15"/>
</dbReference>
<organism evidence="1 2">
    <name type="scientific">Mya arenaria</name>
    <name type="common">Soft-shell clam</name>
    <dbReference type="NCBI Taxonomy" id="6604"/>
    <lineage>
        <taxon>Eukaryota</taxon>
        <taxon>Metazoa</taxon>
        <taxon>Spiralia</taxon>
        <taxon>Lophotrochozoa</taxon>
        <taxon>Mollusca</taxon>
        <taxon>Bivalvia</taxon>
        <taxon>Autobranchia</taxon>
        <taxon>Heteroconchia</taxon>
        <taxon>Euheterodonta</taxon>
        <taxon>Imparidentia</taxon>
        <taxon>Neoheterodontei</taxon>
        <taxon>Myida</taxon>
        <taxon>Myoidea</taxon>
        <taxon>Myidae</taxon>
        <taxon>Mya</taxon>
    </lineage>
</organism>